<dbReference type="PROSITE" id="PS00086">
    <property type="entry name" value="CYTOCHROME_P450"/>
    <property type="match status" value="1"/>
</dbReference>
<evidence type="ECO:0000256" key="12">
    <source>
        <dbReference type="PIRSR" id="PIRSR602401-1"/>
    </source>
</evidence>
<evidence type="ECO:0000256" key="11">
    <source>
        <dbReference type="ARBA" id="ARBA00023136"/>
    </source>
</evidence>
<keyword evidence="16" id="KW-1185">Reference proteome</keyword>
<comment type="similarity">
    <text evidence="3 13">Belongs to the cytochrome P450 family.</text>
</comment>
<evidence type="ECO:0000256" key="2">
    <source>
        <dbReference type="ARBA" id="ARBA00004167"/>
    </source>
</evidence>
<keyword evidence="7" id="KW-1133">Transmembrane helix</keyword>
<sequence length="554" mass="61422">MGSLSICSSKLGSQTLSPSIVGTPVLSSSKLGAPAFIVAIPNRATTHRLPVKVCCSATSEADSTPKKTIPGPMKLPFIGNLYNLVGSPPHHALRDLAKQYGPLMHVQLGEISALVVSSAELAEEVLKTHELSFAQRPNVLASSIMTYGGQDLVFSPYGDYWKQMRKICVTEMLSPRKVQSFSSVRHEEVANLLKFVRASAGKPFDFTERVFLYTNKVTCRTAFGNTCSEELQDAVLEGLREATALAGGFDLADLFPSLEFLQGLSGIKSKLERIQEKMTRLLDEIIQDHKEELMNSKNGTADAEDDDLVNVLLKSQEGGNLKCPITTTSLKAVILDMFVAGTDTSSLTVEWAMSEMMRNPRVLKKAQAEVRRVFKGKEKITDEDVQQLSYLKLVIKEALRLHPPAPLLLPRETREACVIDGYEIPEKTKLMVNAYSIGRDPKYWREPLSFMPERFEDSSVDFRGLHFQYLPFGAGRRICPGITFGMANIELPIAQLLYHFDWKLPEGTTPENLDMTEGSGATIGRKATLYLVPTPHVFSHDESNQSMETMQVLN</sequence>
<keyword evidence="10 13" id="KW-0503">Monooxygenase</keyword>
<keyword evidence="11" id="KW-0472">Membrane</keyword>
<protein>
    <recommendedName>
        <fullName evidence="17">Cytochrome P450</fullName>
    </recommendedName>
</protein>
<dbReference type="PANTHER" id="PTHR47953:SF19">
    <property type="entry name" value="OS06G0641600 PROTEIN"/>
    <property type="match status" value="1"/>
</dbReference>
<comment type="subcellular location">
    <subcellularLocation>
        <location evidence="2">Membrane</location>
        <topology evidence="2">Single-pass membrane protein</topology>
    </subcellularLocation>
</comment>
<evidence type="ECO:0000256" key="4">
    <source>
        <dbReference type="ARBA" id="ARBA00022617"/>
    </source>
</evidence>
<comment type="caution">
    <text evidence="15">The sequence shown here is derived from an EMBL/GenBank/DDBJ whole genome shotgun (WGS) entry which is preliminary data.</text>
</comment>
<keyword evidence="5" id="KW-0812">Transmembrane</keyword>
<evidence type="ECO:0000256" key="6">
    <source>
        <dbReference type="ARBA" id="ARBA00022723"/>
    </source>
</evidence>
<dbReference type="SUPFAM" id="SSF48264">
    <property type="entry name" value="Cytochrome P450"/>
    <property type="match status" value="1"/>
</dbReference>
<keyword evidence="8 13" id="KW-0560">Oxidoreductase</keyword>
<evidence type="ECO:0000313" key="16">
    <source>
        <dbReference type="Proteomes" id="UP001159364"/>
    </source>
</evidence>
<dbReference type="Proteomes" id="UP001159364">
    <property type="component" value="Linkage Group LG03"/>
</dbReference>
<evidence type="ECO:0000256" key="3">
    <source>
        <dbReference type="ARBA" id="ARBA00010617"/>
    </source>
</evidence>
<evidence type="ECO:0000256" key="9">
    <source>
        <dbReference type="ARBA" id="ARBA00023004"/>
    </source>
</evidence>
<dbReference type="InterPro" id="IPR017972">
    <property type="entry name" value="Cyt_P450_CS"/>
</dbReference>
<dbReference type="AlphaFoldDB" id="A0AAV8TX40"/>
<keyword evidence="9 12" id="KW-0408">Iron</keyword>
<keyword evidence="14" id="KW-0175">Coiled coil</keyword>
<evidence type="ECO:0000256" key="14">
    <source>
        <dbReference type="SAM" id="Coils"/>
    </source>
</evidence>
<dbReference type="InterPro" id="IPR052306">
    <property type="entry name" value="CYP450_71D"/>
</dbReference>
<dbReference type="PRINTS" id="PR00385">
    <property type="entry name" value="P450"/>
</dbReference>
<dbReference type="InterPro" id="IPR002401">
    <property type="entry name" value="Cyt_P450_E_grp-I"/>
</dbReference>
<evidence type="ECO:0000256" key="8">
    <source>
        <dbReference type="ARBA" id="ARBA00023002"/>
    </source>
</evidence>
<evidence type="ECO:0000256" key="5">
    <source>
        <dbReference type="ARBA" id="ARBA00022692"/>
    </source>
</evidence>
<comment type="cofactor">
    <cofactor evidence="1 12">
        <name>heme</name>
        <dbReference type="ChEBI" id="CHEBI:30413"/>
    </cofactor>
</comment>
<dbReference type="InterPro" id="IPR001128">
    <property type="entry name" value="Cyt_P450"/>
</dbReference>
<keyword evidence="4 12" id="KW-0349">Heme</keyword>
<proteinExistence type="inferred from homology"/>
<feature type="coiled-coil region" evidence="14">
    <location>
        <begin position="264"/>
        <end position="291"/>
    </location>
</feature>
<accession>A0AAV8TX40</accession>
<evidence type="ECO:0008006" key="17">
    <source>
        <dbReference type="Google" id="ProtNLM"/>
    </source>
</evidence>
<dbReference type="PRINTS" id="PR00463">
    <property type="entry name" value="EP450I"/>
</dbReference>
<feature type="binding site" description="axial binding residue" evidence="12">
    <location>
        <position position="479"/>
    </location>
    <ligand>
        <name>heme</name>
        <dbReference type="ChEBI" id="CHEBI:30413"/>
    </ligand>
    <ligandPart>
        <name>Fe</name>
        <dbReference type="ChEBI" id="CHEBI:18248"/>
    </ligandPart>
</feature>
<dbReference type="GO" id="GO:0020037">
    <property type="term" value="F:heme binding"/>
    <property type="evidence" value="ECO:0007669"/>
    <property type="project" value="InterPro"/>
</dbReference>
<dbReference type="PANTHER" id="PTHR47953">
    <property type="entry name" value="OS08G0105600 PROTEIN"/>
    <property type="match status" value="1"/>
</dbReference>
<dbReference type="GO" id="GO:0004497">
    <property type="term" value="F:monooxygenase activity"/>
    <property type="evidence" value="ECO:0007669"/>
    <property type="project" value="UniProtKB-KW"/>
</dbReference>
<name>A0AAV8TX40_9ROSI</name>
<dbReference type="Pfam" id="PF00067">
    <property type="entry name" value="p450"/>
    <property type="match status" value="1"/>
</dbReference>
<evidence type="ECO:0000256" key="10">
    <source>
        <dbReference type="ARBA" id="ARBA00023033"/>
    </source>
</evidence>
<reference evidence="15 16" key="1">
    <citation type="submission" date="2021-09" db="EMBL/GenBank/DDBJ databases">
        <title>Genomic insights and catalytic innovation underlie evolution of tropane alkaloids biosynthesis.</title>
        <authorList>
            <person name="Wang Y.-J."/>
            <person name="Tian T."/>
            <person name="Huang J.-P."/>
            <person name="Huang S.-X."/>
        </authorList>
    </citation>
    <scope>NUCLEOTIDE SEQUENCE [LARGE SCALE GENOMIC DNA]</scope>
    <source>
        <strain evidence="15">KIB-2018</strain>
        <tissue evidence="15">Leaf</tissue>
    </source>
</reference>
<evidence type="ECO:0000256" key="13">
    <source>
        <dbReference type="RuleBase" id="RU000461"/>
    </source>
</evidence>
<dbReference type="Gene3D" id="1.10.630.10">
    <property type="entry name" value="Cytochrome P450"/>
    <property type="match status" value="1"/>
</dbReference>
<dbReference type="CDD" id="cd11072">
    <property type="entry name" value="CYP71-like"/>
    <property type="match status" value="1"/>
</dbReference>
<dbReference type="InterPro" id="IPR036396">
    <property type="entry name" value="Cyt_P450_sf"/>
</dbReference>
<dbReference type="GO" id="GO:0005506">
    <property type="term" value="F:iron ion binding"/>
    <property type="evidence" value="ECO:0007669"/>
    <property type="project" value="InterPro"/>
</dbReference>
<evidence type="ECO:0000256" key="7">
    <source>
        <dbReference type="ARBA" id="ARBA00022989"/>
    </source>
</evidence>
<organism evidence="15 16">
    <name type="scientific">Erythroxylum novogranatense</name>
    <dbReference type="NCBI Taxonomy" id="1862640"/>
    <lineage>
        <taxon>Eukaryota</taxon>
        <taxon>Viridiplantae</taxon>
        <taxon>Streptophyta</taxon>
        <taxon>Embryophyta</taxon>
        <taxon>Tracheophyta</taxon>
        <taxon>Spermatophyta</taxon>
        <taxon>Magnoliopsida</taxon>
        <taxon>eudicotyledons</taxon>
        <taxon>Gunneridae</taxon>
        <taxon>Pentapetalae</taxon>
        <taxon>rosids</taxon>
        <taxon>fabids</taxon>
        <taxon>Malpighiales</taxon>
        <taxon>Erythroxylaceae</taxon>
        <taxon>Erythroxylum</taxon>
    </lineage>
</organism>
<dbReference type="EMBL" id="JAIWQS010000003">
    <property type="protein sequence ID" value="KAJ8770589.1"/>
    <property type="molecule type" value="Genomic_DNA"/>
</dbReference>
<dbReference type="FunFam" id="1.10.630.10:FF:000043">
    <property type="entry name" value="Cytochrome P450 99A2"/>
    <property type="match status" value="1"/>
</dbReference>
<dbReference type="GO" id="GO:0016705">
    <property type="term" value="F:oxidoreductase activity, acting on paired donors, with incorporation or reduction of molecular oxygen"/>
    <property type="evidence" value="ECO:0007669"/>
    <property type="project" value="InterPro"/>
</dbReference>
<keyword evidence="6 12" id="KW-0479">Metal-binding</keyword>
<evidence type="ECO:0000313" key="15">
    <source>
        <dbReference type="EMBL" id="KAJ8770589.1"/>
    </source>
</evidence>
<evidence type="ECO:0000256" key="1">
    <source>
        <dbReference type="ARBA" id="ARBA00001971"/>
    </source>
</evidence>
<dbReference type="GO" id="GO:0016020">
    <property type="term" value="C:membrane"/>
    <property type="evidence" value="ECO:0007669"/>
    <property type="project" value="UniProtKB-SubCell"/>
</dbReference>
<gene>
    <name evidence="15" type="ORF">K2173_018080</name>
</gene>